<feature type="transmembrane region" description="Helical" evidence="4">
    <location>
        <begin position="29"/>
        <end position="47"/>
    </location>
</feature>
<feature type="transmembrane region" description="Helical" evidence="4">
    <location>
        <begin position="53"/>
        <end position="78"/>
    </location>
</feature>
<dbReference type="Gene3D" id="1.10.10.60">
    <property type="entry name" value="Homeodomain-like"/>
    <property type="match status" value="2"/>
</dbReference>
<dbReference type="GO" id="GO:0043565">
    <property type="term" value="F:sequence-specific DNA binding"/>
    <property type="evidence" value="ECO:0007669"/>
    <property type="project" value="InterPro"/>
</dbReference>
<feature type="transmembrane region" description="Helical" evidence="4">
    <location>
        <begin position="197"/>
        <end position="214"/>
    </location>
</feature>
<dbReference type="InterPro" id="IPR018060">
    <property type="entry name" value="HTH_AraC"/>
</dbReference>
<feature type="domain" description="HTH araC/xylS-type" evidence="5">
    <location>
        <begin position="268"/>
        <end position="372"/>
    </location>
</feature>
<feature type="transmembrane region" description="Helical" evidence="4">
    <location>
        <begin position="174"/>
        <end position="191"/>
    </location>
</feature>
<dbReference type="Proteomes" id="UP000295706">
    <property type="component" value="Unassembled WGS sequence"/>
</dbReference>
<reference evidence="6 7" key="1">
    <citation type="submission" date="2019-02" db="EMBL/GenBank/DDBJ databases">
        <title>Arundinibacter roseus gen. nov., sp. nov., a new member of the family Cytophagaceae.</title>
        <authorList>
            <person name="Szuroczki S."/>
            <person name="Khayer B."/>
            <person name="Sproer C."/>
            <person name="Toumi M."/>
            <person name="Szabo A."/>
            <person name="Felfoldi T."/>
            <person name="Schumann P."/>
            <person name="Toth E."/>
        </authorList>
    </citation>
    <scope>NUCLEOTIDE SEQUENCE [LARGE SCALE GENOMIC DNA]</scope>
    <source>
        <strain evidence="6 7">DMA-k-7a</strain>
    </source>
</reference>
<comment type="caution">
    <text evidence="6">The sequence shown here is derived from an EMBL/GenBank/DDBJ whole genome shotgun (WGS) entry which is preliminary data.</text>
</comment>
<keyword evidence="1" id="KW-0805">Transcription regulation</keyword>
<keyword evidence="4" id="KW-0812">Transmembrane</keyword>
<evidence type="ECO:0000256" key="1">
    <source>
        <dbReference type="ARBA" id="ARBA00023015"/>
    </source>
</evidence>
<keyword evidence="2" id="KW-0238">DNA-binding</keyword>
<feature type="transmembrane region" description="Helical" evidence="4">
    <location>
        <begin position="6"/>
        <end position="22"/>
    </location>
</feature>
<dbReference type="SMART" id="SM00342">
    <property type="entry name" value="HTH_ARAC"/>
    <property type="match status" value="1"/>
</dbReference>
<feature type="transmembrane region" description="Helical" evidence="4">
    <location>
        <begin position="130"/>
        <end position="153"/>
    </location>
</feature>
<feature type="transmembrane region" description="Helical" evidence="4">
    <location>
        <begin position="90"/>
        <end position="110"/>
    </location>
</feature>
<evidence type="ECO:0000256" key="4">
    <source>
        <dbReference type="SAM" id="Phobius"/>
    </source>
</evidence>
<dbReference type="Pfam" id="PF12833">
    <property type="entry name" value="HTH_18"/>
    <property type="match status" value="1"/>
</dbReference>
<dbReference type="PRINTS" id="PR00032">
    <property type="entry name" value="HTHARAC"/>
</dbReference>
<protein>
    <submittedName>
        <fullName evidence="6">AraC family transcriptional regulator</fullName>
    </submittedName>
</protein>
<dbReference type="InterPro" id="IPR020449">
    <property type="entry name" value="Tscrpt_reg_AraC-type_HTH"/>
</dbReference>
<dbReference type="InterPro" id="IPR009057">
    <property type="entry name" value="Homeodomain-like_sf"/>
</dbReference>
<dbReference type="AlphaFoldDB" id="A0A4R4K5T8"/>
<dbReference type="EMBL" id="SMJU01000011">
    <property type="protein sequence ID" value="TDB62750.1"/>
    <property type="molecule type" value="Genomic_DNA"/>
</dbReference>
<dbReference type="PANTHER" id="PTHR43280:SF29">
    <property type="entry name" value="ARAC-FAMILY TRANSCRIPTIONAL REGULATOR"/>
    <property type="match status" value="1"/>
</dbReference>
<keyword evidence="4" id="KW-1133">Transmembrane helix</keyword>
<sequence length="376" mass="42583">MIYVIGIFVSLFLASLLFTKAGRNGADCILGLWMIVIGLHLFAYYSLISGLMYQYAFLIGFTLPFPFLHGPFLFLYAFALTRPAALKVRVWLENLLLPLGITLATIPFYSLPTARKAFVFQHEGEGFETYLLVTNSLLSLSGILYIYLTNRLLQQHKKRMSNIFSNQEKVNLDWLRLLFYGMGLIWLSIILNLRDELTFSLATVFVVMVGYFGIRQAGIFTDQSTLNTGEPVIDGLQLVPEEPEESMVRKNKYAKSGLSPEASGILHARLYELMNNQKLFLKPDLTLADLARHLDVHSNYLSQTINEKEGTSFYEYINGLRIEEFKNRVGLAENQKYTLLALAFDCGFNSKSAFNRAFKKSTGLSPSQYARGAQES</sequence>
<dbReference type="OrthoDB" id="5492415at2"/>
<evidence type="ECO:0000256" key="3">
    <source>
        <dbReference type="ARBA" id="ARBA00023163"/>
    </source>
</evidence>
<keyword evidence="4" id="KW-0472">Membrane</keyword>
<organism evidence="6 7">
    <name type="scientific">Arundinibacter roseus</name>
    <dbReference type="NCBI Taxonomy" id="2070510"/>
    <lineage>
        <taxon>Bacteria</taxon>
        <taxon>Pseudomonadati</taxon>
        <taxon>Bacteroidota</taxon>
        <taxon>Cytophagia</taxon>
        <taxon>Cytophagales</taxon>
        <taxon>Spirosomataceae</taxon>
        <taxon>Arundinibacter</taxon>
    </lineage>
</organism>
<keyword evidence="7" id="KW-1185">Reference proteome</keyword>
<evidence type="ECO:0000256" key="2">
    <source>
        <dbReference type="ARBA" id="ARBA00023125"/>
    </source>
</evidence>
<accession>A0A4R4K5T8</accession>
<dbReference type="PROSITE" id="PS01124">
    <property type="entry name" value="HTH_ARAC_FAMILY_2"/>
    <property type="match status" value="1"/>
</dbReference>
<proteinExistence type="predicted"/>
<keyword evidence="3" id="KW-0804">Transcription</keyword>
<dbReference type="PANTHER" id="PTHR43280">
    <property type="entry name" value="ARAC-FAMILY TRANSCRIPTIONAL REGULATOR"/>
    <property type="match status" value="1"/>
</dbReference>
<dbReference type="GO" id="GO:0003700">
    <property type="term" value="F:DNA-binding transcription factor activity"/>
    <property type="evidence" value="ECO:0007669"/>
    <property type="project" value="InterPro"/>
</dbReference>
<dbReference type="RefSeq" id="WP_132120080.1">
    <property type="nucleotide sequence ID" value="NZ_SMJU01000011.1"/>
</dbReference>
<dbReference type="SUPFAM" id="SSF46689">
    <property type="entry name" value="Homeodomain-like"/>
    <property type="match status" value="1"/>
</dbReference>
<evidence type="ECO:0000259" key="5">
    <source>
        <dbReference type="PROSITE" id="PS01124"/>
    </source>
</evidence>
<evidence type="ECO:0000313" key="7">
    <source>
        <dbReference type="Proteomes" id="UP000295706"/>
    </source>
</evidence>
<evidence type="ECO:0000313" key="6">
    <source>
        <dbReference type="EMBL" id="TDB62750.1"/>
    </source>
</evidence>
<name>A0A4R4K5T8_9BACT</name>
<gene>
    <name evidence="6" type="ORF">EZE20_17600</name>
</gene>